<dbReference type="PANTHER" id="PTHR42711:SF16">
    <property type="entry name" value="ABC TRANSPORTER ATP-BINDING PROTEIN"/>
    <property type="match status" value="1"/>
</dbReference>
<evidence type="ECO:0000256" key="2">
    <source>
        <dbReference type="ARBA" id="ARBA00022448"/>
    </source>
</evidence>
<dbReference type="SUPFAM" id="SSF52540">
    <property type="entry name" value="P-loop containing nucleoside triphosphate hydrolases"/>
    <property type="match status" value="1"/>
</dbReference>
<dbReference type="FunFam" id="3.40.50.300:FF:000589">
    <property type="entry name" value="ABC transporter, ATP-binding subunit"/>
    <property type="match status" value="1"/>
</dbReference>
<keyword evidence="4" id="KW-0547">Nucleotide-binding</keyword>
<dbReference type="GO" id="GO:0016887">
    <property type="term" value="F:ATP hydrolysis activity"/>
    <property type="evidence" value="ECO:0007669"/>
    <property type="project" value="InterPro"/>
</dbReference>
<gene>
    <name evidence="10" type="ORF">AJAP_00195</name>
</gene>
<feature type="domain" description="ABC transporter" evidence="9">
    <location>
        <begin position="4"/>
        <end position="229"/>
    </location>
</feature>
<evidence type="ECO:0000313" key="11">
    <source>
        <dbReference type="Proteomes" id="UP000028492"/>
    </source>
</evidence>
<dbReference type="GO" id="GO:0005524">
    <property type="term" value="F:ATP binding"/>
    <property type="evidence" value="ECO:0007669"/>
    <property type="project" value="UniProtKB-KW"/>
</dbReference>
<reference evidence="10 11" key="1">
    <citation type="journal article" date="2014" name="J. Biotechnol.">
        <title>Complete genome sequence of the actinobacterium Amycolatopsis japonica MG417-CF17(T) (=DSM 44213T) producing (S,S)-N,N'-ethylenediaminedisuccinic acid.</title>
        <authorList>
            <person name="Stegmann E."/>
            <person name="Albersmeier A."/>
            <person name="Spohn M."/>
            <person name="Gert H."/>
            <person name="Weber T."/>
            <person name="Wohlleben W."/>
            <person name="Kalinowski J."/>
            <person name="Ruckert C."/>
        </authorList>
    </citation>
    <scope>NUCLEOTIDE SEQUENCE [LARGE SCALE GENOMIC DNA]</scope>
    <source>
        <strain evidence="11">MG417-CF17 (DSM 44213)</strain>
    </source>
</reference>
<dbReference type="STRING" id="208439.AJAP_00195"/>
<dbReference type="PANTHER" id="PTHR42711">
    <property type="entry name" value="ABC TRANSPORTER ATP-BINDING PROTEIN"/>
    <property type="match status" value="1"/>
</dbReference>
<dbReference type="Proteomes" id="UP000028492">
    <property type="component" value="Chromosome"/>
</dbReference>
<dbReference type="PROSITE" id="PS00211">
    <property type="entry name" value="ABC_TRANSPORTER_1"/>
    <property type="match status" value="1"/>
</dbReference>
<dbReference type="Gene3D" id="3.40.50.300">
    <property type="entry name" value="P-loop containing nucleotide triphosphate hydrolases"/>
    <property type="match status" value="1"/>
</dbReference>
<dbReference type="HOGENOM" id="CLU_000604_1_2_11"/>
<keyword evidence="3" id="KW-1003">Cell membrane</keyword>
<dbReference type="InterPro" id="IPR003593">
    <property type="entry name" value="AAA+_ATPase"/>
</dbReference>
<keyword evidence="8" id="KW-0046">Antibiotic resistance</keyword>
<dbReference type="InterPro" id="IPR003439">
    <property type="entry name" value="ABC_transporter-like_ATP-bd"/>
</dbReference>
<evidence type="ECO:0000256" key="3">
    <source>
        <dbReference type="ARBA" id="ARBA00022475"/>
    </source>
</evidence>
<evidence type="ECO:0000256" key="5">
    <source>
        <dbReference type="ARBA" id="ARBA00022840"/>
    </source>
</evidence>
<accession>A0A075UJB3</accession>
<evidence type="ECO:0000259" key="9">
    <source>
        <dbReference type="PROSITE" id="PS50893"/>
    </source>
</evidence>
<keyword evidence="7" id="KW-0472">Membrane</keyword>
<evidence type="ECO:0000256" key="6">
    <source>
        <dbReference type="ARBA" id="ARBA00022967"/>
    </source>
</evidence>
<proteinExistence type="predicted"/>
<evidence type="ECO:0000256" key="7">
    <source>
        <dbReference type="ARBA" id="ARBA00023136"/>
    </source>
</evidence>
<evidence type="ECO:0000256" key="4">
    <source>
        <dbReference type="ARBA" id="ARBA00022741"/>
    </source>
</evidence>
<dbReference type="InterPro" id="IPR017871">
    <property type="entry name" value="ABC_transporter-like_CS"/>
</dbReference>
<keyword evidence="5" id="KW-0067">ATP-binding</keyword>
<keyword evidence="11" id="KW-1185">Reference proteome</keyword>
<evidence type="ECO:0000256" key="1">
    <source>
        <dbReference type="ARBA" id="ARBA00004202"/>
    </source>
</evidence>
<dbReference type="SMART" id="SM00382">
    <property type="entry name" value="AAA"/>
    <property type="match status" value="1"/>
</dbReference>
<dbReference type="AlphaFoldDB" id="A0A075UJB3"/>
<dbReference type="GO" id="GO:0005886">
    <property type="term" value="C:plasma membrane"/>
    <property type="evidence" value="ECO:0007669"/>
    <property type="project" value="UniProtKB-SubCell"/>
</dbReference>
<dbReference type="PROSITE" id="PS50893">
    <property type="entry name" value="ABC_TRANSPORTER_2"/>
    <property type="match status" value="1"/>
</dbReference>
<dbReference type="InterPro" id="IPR027417">
    <property type="entry name" value="P-loop_NTPase"/>
</dbReference>
<dbReference type="eggNOG" id="COG1131">
    <property type="taxonomic scope" value="Bacteria"/>
</dbReference>
<dbReference type="InterPro" id="IPR050763">
    <property type="entry name" value="ABC_transporter_ATP-binding"/>
</dbReference>
<evidence type="ECO:0000256" key="8">
    <source>
        <dbReference type="ARBA" id="ARBA00023251"/>
    </source>
</evidence>
<name>A0A075UJB3_9PSEU</name>
<dbReference type="GO" id="GO:0046677">
    <property type="term" value="P:response to antibiotic"/>
    <property type="evidence" value="ECO:0007669"/>
    <property type="project" value="UniProtKB-KW"/>
</dbReference>
<evidence type="ECO:0000313" key="10">
    <source>
        <dbReference type="EMBL" id="AIG72978.1"/>
    </source>
</evidence>
<protein>
    <recommendedName>
        <fullName evidence="9">ABC transporter domain-containing protein</fullName>
    </recommendedName>
</protein>
<keyword evidence="6" id="KW-1278">Translocase</keyword>
<dbReference type="Pfam" id="PF00005">
    <property type="entry name" value="ABC_tran"/>
    <property type="match status" value="1"/>
</dbReference>
<comment type="subcellular location">
    <subcellularLocation>
        <location evidence="1">Cell membrane</location>
        <topology evidence="1">Peripheral membrane protein</topology>
    </subcellularLocation>
</comment>
<dbReference type="KEGG" id="aja:AJAP_00195"/>
<dbReference type="RefSeq" id="WP_038507075.1">
    <property type="nucleotide sequence ID" value="NZ_CP008953.1"/>
</dbReference>
<keyword evidence="2" id="KW-0813">Transport</keyword>
<organism evidence="10 11">
    <name type="scientific">Amycolatopsis japonica</name>
    <dbReference type="NCBI Taxonomy" id="208439"/>
    <lineage>
        <taxon>Bacteria</taxon>
        <taxon>Bacillati</taxon>
        <taxon>Actinomycetota</taxon>
        <taxon>Actinomycetes</taxon>
        <taxon>Pseudonocardiales</taxon>
        <taxon>Pseudonocardiaceae</taxon>
        <taxon>Amycolatopsis</taxon>
        <taxon>Amycolatopsis japonica group</taxon>
    </lineage>
</organism>
<dbReference type="CDD" id="cd03230">
    <property type="entry name" value="ABC_DR_subfamily_A"/>
    <property type="match status" value="1"/>
</dbReference>
<sequence length="236" mass="25581">MPIIEVTNLRKTYGEHVAVDDVSFHVEQGEIFGILGTNGAGKTTTVECLQGLRTPDSGAMSVLGLDPGKDHAALRQRLGSQLQESRLPDKIKVHEALDLYASFYANPADTGDLLAKLGLTGQRDKYFGKLSGGQKQRVSIALALVGRPEVAVLDELTTGLDPHARRDTWKLVEAVRDTGVTVLLVTHFMDEAERLCDRLAIFDAGRVVATGTPDELRDRAGKSTLDEAFVTLTGRD</sequence>
<dbReference type="EMBL" id="CP008953">
    <property type="protein sequence ID" value="AIG72978.1"/>
    <property type="molecule type" value="Genomic_DNA"/>
</dbReference>